<dbReference type="PANTHER" id="PTHR10877">
    <property type="entry name" value="POLYCYSTIN FAMILY MEMBER"/>
    <property type="match status" value="1"/>
</dbReference>
<evidence type="ECO:0000256" key="1">
    <source>
        <dbReference type="SAM" id="Phobius"/>
    </source>
</evidence>
<evidence type="ECO:0000313" key="2">
    <source>
        <dbReference type="EMBL" id="KAH3789116.1"/>
    </source>
</evidence>
<keyword evidence="1" id="KW-0812">Transmembrane</keyword>
<dbReference type="InterPro" id="IPR051223">
    <property type="entry name" value="Polycystin"/>
</dbReference>
<dbReference type="PANTHER" id="PTHR10877:SF150">
    <property type="entry name" value="REJ DOMAIN-CONTAINING PROTEIN"/>
    <property type="match status" value="1"/>
</dbReference>
<dbReference type="GO" id="GO:0050982">
    <property type="term" value="P:detection of mechanical stimulus"/>
    <property type="evidence" value="ECO:0007669"/>
    <property type="project" value="TreeGrafter"/>
</dbReference>
<dbReference type="Proteomes" id="UP000828390">
    <property type="component" value="Unassembled WGS sequence"/>
</dbReference>
<keyword evidence="1" id="KW-0472">Membrane</keyword>
<comment type="caution">
    <text evidence="2">The sequence shown here is derived from an EMBL/GenBank/DDBJ whole genome shotgun (WGS) entry which is preliminary data.</text>
</comment>
<sequence length="158" mass="17839">MLGHTGLTYFAVQVPGFVKEIQYNLTLITGGCLTWNEAATKWETDKCEMTWRPRENKIDCQCTNITDLVFANSFFVAPNSIDFATVFLKFSPLNQAAVMGTFACLLLLYIIGVVVFARMDRRDRLKWGITALRDNWPSDSSYYLIRVLTGKGLVLGHA</sequence>
<name>A0A9D4F302_DREPO</name>
<keyword evidence="3" id="KW-1185">Reference proteome</keyword>
<dbReference type="EMBL" id="JAIWYP010000008">
    <property type="protein sequence ID" value="KAH3789116.1"/>
    <property type="molecule type" value="Genomic_DNA"/>
</dbReference>
<proteinExistence type="predicted"/>
<feature type="transmembrane region" description="Helical" evidence="1">
    <location>
        <begin position="96"/>
        <end position="117"/>
    </location>
</feature>
<dbReference type="AlphaFoldDB" id="A0A9D4F302"/>
<reference evidence="2" key="2">
    <citation type="submission" date="2020-11" db="EMBL/GenBank/DDBJ databases">
        <authorList>
            <person name="McCartney M.A."/>
            <person name="Auch B."/>
            <person name="Kono T."/>
            <person name="Mallez S."/>
            <person name="Becker A."/>
            <person name="Gohl D.M."/>
            <person name="Silverstein K.A.T."/>
            <person name="Koren S."/>
            <person name="Bechman K.B."/>
            <person name="Herman A."/>
            <person name="Abrahante J.E."/>
            <person name="Garbe J."/>
        </authorList>
    </citation>
    <scope>NUCLEOTIDE SEQUENCE</scope>
    <source>
        <strain evidence="2">Duluth1</strain>
        <tissue evidence="2">Whole animal</tissue>
    </source>
</reference>
<reference evidence="2" key="1">
    <citation type="journal article" date="2019" name="bioRxiv">
        <title>The Genome of the Zebra Mussel, Dreissena polymorpha: A Resource for Invasive Species Research.</title>
        <authorList>
            <person name="McCartney M.A."/>
            <person name="Auch B."/>
            <person name="Kono T."/>
            <person name="Mallez S."/>
            <person name="Zhang Y."/>
            <person name="Obille A."/>
            <person name="Becker A."/>
            <person name="Abrahante J.E."/>
            <person name="Garbe J."/>
            <person name="Badalamenti J.P."/>
            <person name="Herman A."/>
            <person name="Mangelson H."/>
            <person name="Liachko I."/>
            <person name="Sullivan S."/>
            <person name="Sone E.D."/>
            <person name="Koren S."/>
            <person name="Silverstein K.A.T."/>
            <person name="Beckman K.B."/>
            <person name="Gohl D.M."/>
        </authorList>
    </citation>
    <scope>NUCLEOTIDE SEQUENCE</scope>
    <source>
        <strain evidence="2">Duluth1</strain>
        <tissue evidence="2">Whole animal</tissue>
    </source>
</reference>
<dbReference type="GO" id="GO:0005262">
    <property type="term" value="F:calcium channel activity"/>
    <property type="evidence" value="ECO:0007669"/>
    <property type="project" value="TreeGrafter"/>
</dbReference>
<organism evidence="2 3">
    <name type="scientific">Dreissena polymorpha</name>
    <name type="common">Zebra mussel</name>
    <name type="synonym">Mytilus polymorpha</name>
    <dbReference type="NCBI Taxonomy" id="45954"/>
    <lineage>
        <taxon>Eukaryota</taxon>
        <taxon>Metazoa</taxon>
        <taxon>Spiralia</taxon>
        <taxon>Lophotrochozoa</taxon>
        <taxon>Mollusca</taxon>
        <taxon>Bivalvia</taxon>
        <taxon>Autobranchia</taxon>
        <taxon>Heteroconchia</taxon>
        <taxon>Euheterodonta</taxon>
        <taxon>Imparidentia</taxon>
        <taxon>Neoheterodontei</taxon>
        <taxon>Myida</taxon>
        <taxon>Dreissenoidea</taxon>
        <taxon>Dreissenidae</taxon>
        <taxon>Dreissena</taxon>
    </lineage>
</organism>
<keyword evidence="1" id="KW-1133">Transmembrane helix</keyword>
<protein>
    <recommendedName>
        <fullName evidence="4">GPS domain-containing protein</fullName>
    </recommendedName>
</protein>
<accession>A0A9D4F302</accession>
<evidence type="ECO:0000313" key="3">
    <source>
        <dbReference type="Proteomes" id="UP000828390"/>
    </source>
</evidence>
<evidence type="ECO:0008006" key="4">
    <source>
        <dbReference type="Google" id="ProtNLM"/>
    </source>
</evidence>
<gene>
    <name evidence="2" type="ORF">DPMN_167286</name>
</gene>
<dbReference type="GO" id="GO:0016020">
    <property type="term" value="C:membrane"/>
    <property type="evidence" value="ECO:0007669"/>
    <property type="project" value="TreeGrafter"/>
</dbReference>